<sequence length="93" mass="10834">MVKIILGTIGSVILGLLFMGGGLDVDDIRFQKNIRKLKKEAWFKELSDNAIYYERIFHNEVVREYLLQDNIVGKIKNDEQERYKLISLIKTSS</sequence>
<proteinExistence type="predicted"/>
<dbReference type="EMBL" id="CP104558">
    <property type="protein sequence ID" value="UXH44025.1"/>
    <property type="molecule type" value="Genomic_DNA"/>
</dbReference>
<evidence type="ECO:0000313" key="2">
    <source>
        <dbReference type="Proteomes" id="UP001064027"/>
    </source>
</evidence>
<protein>
    <submittedName>
        <fullName evidence="1">Uncharacterized protein</fullName>
    </submittedName>
</protein>
<name>A0ACD4C5U4_9BACI</name>
<accession>A0ACD4C5U4</accession>
<reference evidence="1" key="1">
    <citation type="submission" date="2022-09" db="EMBL/GenBank/DDBJ databases">
        <title>Complete genome sequence of Rossellomorea vietnamensis strain RL-WG62, a newly isolated PGPR with the potential for plant salinity stress alleviation.</title>
        <authorList>
            <person name="Ren L."/>
            <person name="Wang G."/>
            <person name="Hu H."/>
        </authorList>
    </citation>
    <scope>NUCLEOTIDE SEQUENCE</scope>
    <source>
        <strain evidence="1">RL-WG62</strain>
    </source>
</reference>
<gene>
    <name evidence="1" type="ORF">N5C46_20695</name>
</gene>
<dbReference type="Proteomes" id="UP001064027">
    <property type="component" value="Chromosome"/>
</dbReference>
<keyword evidence="2" id="KW-1185">Reference proteome</keyword>
<organism evidence="1 2">
    <name type="scientific">Rossellomorea vietnamensis</name>
    <dbReference type="NCBI Taxonomy" id="218284"/>
    <lineage>
        <taxon>Bacteria</taxon>
        <taxon>Bacillati</taxon>
        <taxon>Bacillota</taxon>
        <taxon>Bacilli</taxon>
        <taxon>Bacillales</taxon>
        <taxon>Bacillaceae</taxon>
        <taxon>Rossellomorea</taxon>
    </lineage>
</organism>
<evidence type="ECO:0000313" key="1">
    <source>
        <dbReference type="EMBL" id="UXH44025.1"/>
    </source>
</evidence>